<dbReference type="Proteomes" id="UP001153714">
    <property type="component" value="Chromosome 22"/>
</dbReference>
<feature type="domain" description="U1-type" evidence="3">
    <location>
        <begin position="738"/>
        <end position="771"/>
    </location>
</feature>
<feature type="region of interest" description="Disordered" evidence="1">
    <location>
        <begin position="186"/>
        <end position="213"/>
    </location>
</feature>
<keyword evidence="5" id="KW-1185">Reference proteome</keyword>
<dbReference type="PANTHER" id="PTHR46786:SF1">
    <property type="entry name" value="ZINC FINGER MATRIN-TYPE PROTEIN 3"/>
    <property type="match status" value="1"/>
</dbReference>
<accession>A0A9N9R5A3</accession>
<name>A0A9N9R5A3_9NEOP</name>
<feature type="domain" description="C2H2-type" evidence="2">
    <location>
        <begin position="72"/>
        <end position="95"/>
    </location>
</feature>
<dbReference type="AlphaFoldDB" id="A0A9N9R5A3"/>
<dbReference type="InterPro" id="IPR013087">
    <property type="entry name" value="Znf_C2H2_type"/>
</dbReference>
<feature type="domain" description="U1-type" evidence="3">
    <location>
        <begin position="655"/>
        <end position="687"/>
    </location>
</feature>
<evidence type="ECO:0000313" key="5">
    <source>
        <dbReference type="Proteomes" id="UP001153714"/>
    </source>
</evidence>
<feature type="domain" description="U1-type" evidence="3">
    <location>
        <begin position="563"/>
        <end position="596"/>
    </location>
</feature>
<feature type="region of interest" description="Disordered" evidence="1">
    <location>
        <begin position="495"/>
        <end position="515"/>
    </location>
</feature>
<dbReference type="SMART" id="SM00451">
    <property type="entry name" value="ZnF_U1"/>
    <property type="match status" value="10"/>
</dbReference>
<feature type="domain" description="C2H2-type" evidence="2">
    <location>
        <begin position="741"/>
        <end position="764"/>
    </location>
</feature>
<reference evidence="4" key="2">
    <citation type="submission" date="2022-10" db="EMBL/GenBank/DDBJ databases">
        <authorList>
            <consortium name="ENA_rothamsted_submissions"/>
            <consortium name="culmorum"/>
            <person name="King R."/>
        </authorList>
    </citation>
    <scope>NUCLEOTIDE SEQUENCE</scope>
</reference>
<feature type="domain" description="U1-type" evidence="3">
    <location>
        <begin position="69"/>
        <end position="102"/>
    </location>
</feature>
<evidence type="ECO:0000313" key="4">
    <source>
        <dbReference type="EMBL" id="CAG9790433.1"/>
    </source>
</evidence>
<evidence type="ECO:0000259" key="3">
    <source>
        <dbReference type="SMART" id="SM00451"/>
    </source>
</evidence>
<feature type="domain" description="C2H2-type" evidence="2">
    <location>
        <begin position="659"/>
        <end position="682"/>
    </location>
</feature>
<gene>
    <name evidence="4" type="ORF">DIATSA_LOCUS8101</name>
</gene>
<feature type="domain" description="U1-type" evidence="3">
    <location>
        <begin position="420"/>
        <end position="453"/>
    </location>
</feature>
<feature type="domain" description="U1-type" evidence="3">
    <location>
        <begin position="688"/>
        <end position="723"/>
    </location>
</feature>
<feature type="domain" description="U1-type" evidence="3">
    <location>
        <begin position="781"/>
        <end position="814"/>
    </location>
</feature>
<reference evidence="4" key="1">
    <citation type="submission" date="2021-12" db="EMBL/GenBank/DDBJ databases">
        <authorList>
            <person name="King R."/>
        </authorList>
    </citation>
    <scope>NUCLEOTIDE SEQUENCE</scope>
</reference>
<dbReference type="PANTHER" id="PTHR46786">
    <property type="entry name" value="ZINC FINGER MATRIN-TYPE PROTEIN 3"/>
    <property type="match status" value="1"/>
</dbReference>
<feature type="domain" description="U1-type" evidence="3">
    <location>
        <begin position="610"/>
        <end position="645"/>
    </location>
</feature>
<evidence type="ECO:0000256" key="1">
    <source>
        <dbReference type="SAM" id="MobiDB-lite"/>
    </source>
</evidence>
<dbReference type="GO" id="GO:0003676">
    <property type="term" value="F:nucleic acid binding"/>
    <property type="evidence" value="ECO:0007669"/>
    <property type="project" value="InterPro"/>
</dbReference>
<dbReference type="GO" id="GO:0008270">
    <property type="term" value="F:zinc ion binding"/>
    <property type="evidence" value="ECO:0007669"/>
    <property type="project" value="InterPro"/>
</dbReference>
<dbReference type="OrthoDB" id="7493886at2759"/>
<feature type="domain" description="C2H2-type" evidence="2">
    <location>
        <begin position="613"/>
        <end position="638"/>
    </location>
</feature>
<sequence length="863" mass="98139">MDITVGDTKYIIPLDAIDLNYITKLPFGNTPVPLWSQNNKDYYEVKVFAQRKDPNEDSNIVTKDAHPTSPTYHCYICNVKVPTVYKKEHINGTKHKTSLKIIETAMDRARLCVTQPHDDNNYVKPLNTYFCEPCATEVELKKRKEHELSKEHFKSITYDTFLNDLLKIYLDKELLDTINFGYMTSENDNQTRLSDSEKDDNESDSDVSEGDDNAAKELNDFMDLMKYLNEVDTTKKGIEIENKNITTDKATIVSGSTQSNKVESKKVNLKEYLQILIGNGNSSLSPKLTVSGGCVKIEVTDGSLLIVSEDNFHGFSRDHDNKITFCKTCSVAIDDEDTHKMMAEHMKRVMTPIQDMNGIREGHSRLTSYCVLCNRNLVTKEGHITSDSHVNTLRKVMADGGITKIKHSVNSTTNTKTSNQLQTYCKPCNKYIDSHNFDGHTKGAAHMKKTKLIESKNNTQLDNVEPHHNLPNKTYCASCNIYIDINNADSHYNGKRHKTNAGETENGNPGNARMANPENVKITKAENARMANPENAKIANPENTKMANPDNARMTFSSNKLSEEEAYCIVCKLIINKNDFPIHILGEIHNINVQNSFDPISMEHMKEAPKNCFICRVCDVNVVKYDQNVQEHMQGANHTKKYASLLNANSITKYDDNYYNCEVCDTFILAKSVLDHIDSLKHKSQKSKPKLFCKLCNVSIDDHPNIVNDHKNSDYHKTKLAELYTHRHLQINNDAVTDVTYKCNVCDIFIDVSQAKSHIESVSHYTKFNSMLLDNKIQKTGDNFFCNICSVIIENNNEVEHVSTENHNRLLTKMHFCNLCSVRIPNTVKCIAIHERGRPHMKHLERLQSVLAKFKERVDALNL</sequence>
<feature type="domain" description="U1-type" evidence="3">
    <location>
        <begin position="471"/>
        <end position="504"/>
    </location>
</feature>
<protein>
    <submittedName>
        <fullName evidence="4">Uncharacterized protein</fullName>
    </submittedName>
</protein>
<evidence type="ECO:0000259" key="2">
    <source>
        <dbReference type="SMART" id="SM00355"/>
    </source>
</evidence>
<organism evidence="4 5">
    <name type="scientific">Diatraea saccharalis</name>
    <name type="common">sugarcane borer</name>
    <dbReference type="NCBI Taxonomy" id="40085"/>
    <lineage>
        <taxon>Eukaryota</taxon>
        <taxon>Metazoa</taxon>
        <taxon>Ecdysozoa</taxon>
        <taxon>Arthropoda</taxon>
        <taxon>Hexapoda</taxon>
        <taxon>Insecta</taxon>
        <taxon>Pterygota</taxon>
        <taxon>Neoptera</taxon>
        <taxon>Endopterygota</taxon>
        <taxon>Lepidoptera</taxon>
        <taxon>Glossata</taxon>
        <taxon>Ditrysia</taxon>
        <taxon>Pyraloidea</taxon>
        <taxon>Crambidae</taxon>
        <taxon>Crambinae</taxon>
        <taxon>Diatraea</taxon>
    </lineage>
</organism>
<dbReference type="SMART" id="SM00355">
    <property type="entry name" value="ZnF_C2H2"/>
    <property type="match status" value="4"/>
</dbReference>
<feature type="domain" description="U1-type" evidence="3">
    <location>
        <begin position="815"/>
        <end position="847"/>
    </location>
</feature>
<dbReference type="InterPro" id="IPR052644">
    <property type="entry name" value="ZMAT3"/>
</dbReference>
<dbReference type="InterPro" id="IPR003604">
    <property type="entry name" value="Matrin/U1-like-C_Znf_C2H2"/>
</dbReference>
<dbReference type="EMBL" id="OU893353">
    <property type="protein sequence ID" value="CAG9790433.1"/>
    <property type="molecule type" value="Genomic_DNA"/>
</dbReference>
<proteinExistence type="predicted"/>
<feature type="compositionally biased region" description="Acidic residues" evidence="1">
    <location>
        <begin position="197"/>
        <end position="212"/>
    </location>
</feature>